<reference evidence="1 3" key="1">
    <citation type="submission" date="2018-06" db="EMBL/GenBank/DDBJ databases">
        <authorList>
            <consortium name="GenomeTrakr: Next Generation Sequencing Network for Food Pathogen Tracability"/>
        </authorList>
    </citation>
    <scope>NUCLEOTIDE SEQUENCE [LARGE SCALE GENOMIC DNA]</scope>
    <source>
        <strain evidence="1 3">CFSAN008016</strain>
    </source>
</reference>
<proteinExistence type="predicted"/>
<evidence type="ECO:0000313" key="2">
    <source>
        <dbReference type="EMBL" id="EAG6764008.1"/>
    </source>
</evidence>
<name>A0A476IC14_LISMN</name>
<evidence type="ECO:0000313" key="4">
    <source>
        <dbReference type="Proteomes" id="UP000535556"/>
    </source>
</evidence>
<protein>
    <submittedName>
        <fullName evidence="2">Uncharacterized protein</fullName>
    </submittedName>
</protein>
<gene>
    <name evidence="2" type="ORF">AF817_12325</name>
    <name evidence="1" type="ORF">DG57_02125</name>
</gene>
<dbReference type="AlphaFoldDB" id="A0A476IC14"/>
<dbReference type="EMBL" id="AAAQJJ010000001">
    <property type="protein sequence ID" value="EAE0768618.1"/>
    <property type="molecule type" value="Genomic_DNA"/>
</dbReference>
<dbReference type="EMBL" id="AABDDO010000003">
    <property type="protein sequence ID" value="EAG6764008.1"/>
    <property type="molecule type" value="Genomic_DNA"/>
</dbReference>
<dbReference type="Proteomes" id="UP000388699">
    <property type="component" value="Unassembled WGS sequence"/>
</dbReference>
<reference evidence="2 4" key="2">
    <citation type="submission" date="2019-04" db="EMBL/GenBank/DDBJ databases">
        <authorList>
            <consortium name="GenomeTrakr network: Whole genome sequencing for foodborne pathogen traceback"/>
        </authorList>
    </citation>
    <scope>NUCLEOTIDE SEQUENCE [LARGE SCALE GENOMIC DNA]</scope>
    <source>
        <strain evidence="2 4">NRRL B-33244</strain>
    </source>
</reference>
<evidence type="ECO:0000313" key="1">
    <source>
        <dbReference type="EMBL" id="EAE0768618.1"/>
    </source>
</evidence>
<evidence type="ECO:0000313" key="3">
    <source>
        <dbReference type="Proteomes" id="UP000388699"/>
    </source>
</evidence>
<organism evidence="2 4">
    <name type="scientific">Listeria monocytogenes</name>
    <dbReference type="NCBI Taxonomy" id="1639"/>
    <lineage>
        <taxon>Bacteria</taxon>
        <taxon>Bacillati</taxon>
        <taxon>Bacillota</taxon>
        <taxon>Bacilli</taxon>
        <taxon>Bacillales</taxon>
        <taxon>Listeriaceae</taxon>
        <taxon>Listeria</taxon>
    </lineage>
</organism>
<comment type="caution">
    <text evidence="2">The sequence shown here is derived from an EMBL/GenBank/DDBJ whole genome shotgun (WGS) entry which is preliminary data.</text>
</comment>
<sequence length="73" mass="8641">MKPYSLIIAPHAFSLCERFVNLCLKNWLKHVFYISILSTFSLKNKKHFDLENQSVFTFSIYVTSLFSVHRQGR</sequence>
<dbReference type="Proteomes" id="UP000535556">
    <property type="component" value="Unassembled WGS sequence"/>
</dbReference>
<accession>A0A476IC14</accession>